<accession>A0AAE1K8Q3</accession>
<dbReference type="FunFam" id="1.10.510.10:FF:000554">
    <property type="entry name" value="Predicted protein"/>
    <property type="match status" value="1"/>
</dbReference>
<gene>
    <name evidence="14" type="ORF">Pcinc_025958</name>
</gene>
<dbReference type="EC" id="2.7.10.2" evidence="10"/>
<sequence length="488" mass="55248">MTTTTEINNNNPIRSLWALGATMRPKDNLEEEEEEEALQKWTGQRGSNNNNKINNNKNKENKKSFSMDIDDNWWLARHPDTTHQAYIPVTFIAAYSSLESQDWFFGDMPRIQAEQLLLSDLNEFGAFLVRLHHSGTSYAISSRGTFPNSHIPRVKHFHISISPGGMYYLGGDRAFHTLNDMIDHLSIPGTSEISILLQRPCRRPLPSTVTALPPPEDKFEVDRDAIVLGANIGKGSFGDVHIGTLKDVKVAIKTLRSGTMSKTQFLEEAQIMKNLIHPNIVTLQAVCTLREPFLIVIEYMPDGALLDYLRDENHGQLEVPHHVYIVSQVAAGMAYLEEMRLMHRDLAARNVLMGPSLQCKVADFGLARICDNEYYVVKEGAKFPVRWTAPEAITHQKFTIKSDVWSFGILVYEVVSGGAIPYPGMENKEVMEFVAAGHRISQPSRCDQPLYEMMLQCWEESPHIRPTFVSLQDFLRNYEAQIGSSYYA</sequence>
<dbReference type="PROSITE" id="PS00109">
    <property type="entry name" value="PROTEIN_KINASE_TYR"/>
    <property type="match status" value="1"/>
</dbReference>
<dbReference type="PROSITE" id="PS00107">
    <property type="entry name" value="PROTEIN_KINASE_ATP"/>
    <property type="match status" value="1"/>
</dbReference>
<dbReference type="Pfam" id="PF07714">
    <property type="entry name" value="PK_Tyr_Ser-Thr"/>
    <property type="match status" value="1"/>
</dbReference>
<keyword evidence="4 9" id="KW-0067">ATP-binding</keyword>
<dbReference type="EMBL" id="JAWQEG010002961">
    <property type="protein sequence ID" value="KAK3868671.1"/>
    <property type="molecule type" value="Genomic_DNA"/>
</dbReference>
<comment type="catalytic activity">
    <reaction evidence="7 10">
        <text>L-tyrosyl-[protein] + ATP = O-phospho-L-tyrosyl-[protein] + ADP + H(+)</text>
        <dbReference type="Rhea" id="RHEA:10596"/>
        <dbReference type="Rhea" id="RHEA-COMP:10136"/>
        <dbReference type="Rhea" id="RHEA-COMP:20101"/>
        <dbReference type="ChEBI" id="CHEBI:15378"/>
        <dbReference type="ChEBI" id="CHEBI:30616"/>
        <dbReference type="ChEBI" id="CHEBI:46858"/>
        <dbReference type="ChEBI" id="CHEBI:61978"/>
        <dbReference type="ChEBI" id="CHEBI:456216"/>
        <dbReference type="EC" id="2.7.10.2"/>
    </reaction>
</comment>
<evidence type="ECO:0000256" key="4">
    <source>
        <dbReference type="ARBA" id="ARBA00022840"/>
    </source>
</evidence>
<feature type="domain" description="Protein kinase" evidence="13">
    <location>
        <begin position="226"/>
        <end position="475"/>
    </location>
</feature>
<dbReference type="InterPro" id="IPR001245">
    <property type="entry name" value="Ser-Thr/Tyr_kinase_cat_dom"/>
</dbReference>
<dbReference type="CDD" id="cd00173">
    <property type="entry name" value="SH2"/>
    <property type="match status" value="1"/>
</dbReference>
<evidence type="ECO:0000256" key="2">
    <source>
        <dbReference type="ARBA" id="ARBA00022741"/>
    </source>
</evidence>
<keyword evidence="1 10" id="KW-0808">Transferase</keyword>
<evidence type="ECO:0000256" key="11">
    <source>
        <dbReference type="SAM" id="MobiDB-lite"/>
    </source>
</evidence>
<dbReference type="InterPro" id="IPR011009">
    <property type="entry name" value="Kinase-like_dom_sf"/>
</dbReference>
<dbReference type="InterPro" id="IPR008266">
    <property type="entry name" value="Tyr_kinase_AS"/>
</dbReference>
<keyword evidence="15" id="KW-1185">Reference proteome</keyword>
<feature type="domain" description="SH2" evidence="12">
    <location>
        <begin position="103"/>
        <end position="201"/>
    </location>
</feature>
<dbReference type="InterPro" id="IPR050198">
    <property type="entry name" value="Non-receptor_tyrosine_kinases"/>
</dbReference>
<feature type="region of interest" description="Disordered" evidence="11">
    <location>
        <begin position="25"/>
        <end position="63"/>
    </location>
</feature>
<evidence type="ECO:0000313" key="14">
    <source>
        <dbReference type="EMBL" id="KAK3868671.1"/>
    </source>
</evidence>
<organism evidence="14 15">
    <name type="scientific">Petrolisthes cinctipes</name>
    <name type="common">Flat porcelain crab</name>
    <dbReference type="NCBI Taxonomy" id="88211"/>
    <lineage>
        <taxon>Eukaryota</taxon>
        <taxon>Metazoa</taxon>
        <taxon>Ecdysozoa</taxon>
        <taxon>Arthropoda</taxon>
        <taxon>Crustacea</taxon>
        <taxon>Multicrustacea</taxon>
        <taxon>Malacostraca</taxon>
        <taxon>Eumalacostraca</taxon>
        <taxon>Eucarida</taxon>
        <taxon>Decapoda</taxon>
        <taxon>Pleocyemata</taxon>
        <taxon>Anomura</taxon>
        <taxon>Galatheoidea</taxon>
        <taxon>Porcellanidae</taxon>
        <taxon>Petrolisthes</taxon>
    </lineage>
</organism>
<dbReference type="GO" id="GO:0002009">
    <property type="term" value="P:morphogenesis of an epithelium"/>
    <property type="evidence" value="ECO:0007669"/>
    <property type="project" value="UniProtKB-ARBA"/>
</dbReference>
<name>A0AAE1K8Q3_PETCI</name>
<keyword evidence="2 9" id="KW-0547">Nucleotide-binding</keyword>
<evidence type="ECO:0000256" key="5">
    <source>
        <dbReference type="ARBA" id="ARBA00022999"/>
    </source>
</evidence>
<evidence type="ECO:0000256" key="8">
    <source>
        <dbReference type="PROSITE-ProRule" id="PRU00191"/>
    </source>
</evidence>
<feature type="binding site" evidence="9">
    <location>
        <position position="253"/>
    </location>
    <ligand>
        <name>ATP</name>
        <dbReference type="ChEBI" id="CHEBI:30616"/>
    </ligand>
</feature>
<evidence type="ECO:0000256" key="7">
    <source>
        <dbReference type="ARBA" id="ARBA00051245"/>
    </source>
</evidence>
<dbReference type="SUPFAM" id="SSF55550">
    <property type="entry name" value="SH2 domain"/>
    <property type="match status" value="1"/>
</dbReference>
<dbReference type="GO" id="GO:0030036">
    <property type="term" value="P:actin cytoskeleton organization"/>
    <property type="evidence" value="ECO:0007669"/>
    <property type="project" value="UniProtKB-ARBA"/>
</dbReference>
<dbReference type="SUPFAM" id="SSF56112">
    <property type="entry name" value="Protein kinase-like (PK-like)"/>
    <property type="match status" value="1"/>
</dbReference>
<evidence type="ECO:0000259" key="12">
    <source>
        <dbReference type="PROSITE" id="PS50001"/>
    </source>
</evidence>
<evidence type="ECO:0000256" key="6">
    <source>
        <dbReference type="ARBA" id="ARBA00023137"/>
    </source>
</evidence>
<dbReference type="SMART" id="SM00219">
    <property type="entry name" value="TyrKc"/>
    <property type="match status" value="1"/>
</dbReference>
<evidence type="ECO:0000256" key="10">
    <source>
        <dbReference type="RuleBase" id="RU362096"/>
    </source>
</evidence>
<dbReference type="Pfam" id="PF00017">
    <property type="entry name" value="SH2"/>
    <property type="match status" value="1"/>
</dbReference>
<dbReference type="InterPro" id="IPR036860">
    <property type="entry name" value="SH2_dom_sf"/>
</dbReference>
<dbReference type="InterPro" id="IPR020635">
    <property type="entry name" value="Tyr_kinase_cat_dom"/>
</dbReference>
<keyword evidence="5 8" id="KW-0727">SH2 domain</keyword>
<evidence type="ECO:0000256" key="1">
    <source>
        <dbReference type="ARBA" id="ARBA00022679"/>
    </source>
</evidence>
<dbReference type="InterPro" id="IPR017441">
    <property type="entry name" value="Protein_kinase_ATP_BS"/>
</dbReference>
<comment type="similarity">
    <text evidence="10">Belongs to the protein kinase superfamily. Tyr protein kinase family.</text>
</comment>
<dbReference type="AlphaFoldDB" id="A0AAE1K8Q3"/>
<dbReference type="PROSITE" id="PS50001">
    <property type="entry name" value="SH2"/>
    <property type="match status" value="1"/>
</dbReference>
<evidence type="ECO:0000259" key="13">
    <source>
        <dbReference type="PROSITE" id="PS50011"/>
    </source>
</evidence>
<dbReference type="FunFam" id="3.30.200.20:FF:000053">
    <property type="entry name" value="Tyrosine-protein kinase"/>
    <property type="match status" value="1"/>
</dbReference>
<comment type="caution">
    <text evidence="14">The sequence shown here is derived from an EMBL/GenBank/DDBJ whole genome shotgun (WGS) entry which is preliminary data.</text>
</comment>
<reference evidence="14" key="1">
    <citation type="submission" date="2023-10" db="EMBL/GenBank/DDBJ databases">
        <title>Genome assemblies of two species of porcelain crab, Petrolisthes cinctipes and Petrolisthes manimaculis (Anomura: Porcellanidae).</title>
        <authorList>
            <person name="Angst P."/>
        </authorList>
    </citation>
    <scope>NUCLEOTIDE SEQUENCE</scope>
    <source>
        <strain evidence="14">PB745_01</strain>
        <tissue evidence="14">Gill</tissue>
    </source>
</reference>
<dbReference type="SMART" id="SM00252">
    <property type="entry name" value="SH2"/>
    <property type="match status" value="1"/>
</dbReference>
<keyword evidence="6 10" id="KW-0829">Tyrosine-protein kinase</keyword>
<dbReference type="GO" id="GO:0005524">
    <property type="term" value="F:ATP binding"/>
    <property type="evidence" value="ECO:0007669"/>
    <property type="project" value="UniProtKB-UniRule"/>
</dbReference>
<protein>
    <recommendedName>
        <fullName evidence="10">Tyrosine-protein kinase</fullName>
        <ecNumber evidence="10">2.7.10.2</ecNumber>
    </recommendedName>
</protein>
<dbReference type="Gene3D" id="1.10.510.10">
    <property type="entry name" value="Transferase(Phosphotransferase) domain 1"/>
    <property type="match status" value="1"/>
</dbReference>
<dbReference type="GO" id="GO:0007435">
    <property type="term" value="P:salivary gland morphogenesis"/>
    <property type="evidence" value="ECO:0007669"/>
    <property type="project" value="UniProtKB-ARBA"/>
</dbReference>
<dbReference type="PANTHER" id="PTHR24418">
    <property type="entry name" value="TYROSINE-PROTEIN KINASE"/>
    <property type="match status" value="1"/>
</dbReference>
<dbReference type="Proteomes" id="UP001286313">
    <property type="component" value="Unassembled WGS sequence"/>
</dbReference>
<dbReference type="GO" id="GO:0004715">
    <property type="term" value="F:non-membrane spanning protein tyrosine kinase activity"/>
    <property type="evidence" value="ECO:0007669"/>
    <property type="project" value="UniProtKB-EC"/>
</dbReference>
<proteinExistence type="inferred from homology"/>
<dbReference type="Gene3D" id="3.30.505.10">
    <property type="entry name" value="SH2 domain"/>
    <property type="match status" value="1"/>
</dbReference>
<dbReference type="PRINTS" id="PR00109">
    <property type="entry name" value="TYRKINASE"/>
</dbReference>
<dbReference type="InterPro" id="IPR000980">
    <property type="entry name" value="SH2"/>
</dbReference>
<keyword evidence="3 10" id="KW-0418">Kinase</keyword>
<evidence type="ECO:0000313" key="15">
    <source>
        <dbReference type="Proteomes" id="UP001286313"/>
    </source>
</evidence>
<dbReference type="InterPro" id="IPR000719">
    <property type="entry name" value="Prot_kinase_dom"/>
</dbReference>
<dbReference type="PROSITE" id="PS50011">
    <property type="entry name" value="PROTEIN_KINASE_DOM"/>
    <property type="match status" value="1"/>
</dbReference>
<evidence type="ECO:0000256" key="9">
    <source>
        <dbReference type="PROSITE-ProRule" id="PRU10141"/>
    </source>
</evidence>
<evidence type="ECO:0000256" key="3">
    <source>
        <dbReference type="ARBA" id="ARBA00022777"/>
    </source>
</evidence>